<feature type="transmembrane region" description="Helical" evidence="1">
    <location>
        <begin position="31"/>
        <end position="51"/>
    </location>
</feature>
<accession>A0AAU8N087</accession>
<gene>
    <name evidence="3" type="ORF">ABU614_09055</name>
</gene>
<feature type="transmembrane region" description="Helical" evidence="1">
    <location>
        <begin position="7"/>
        <end position="25"/>
    </location>
</feature>
<dbReference type="EMBL" id="CP159925">
    <property type="protein sequence ID" value="XCO76912.1"/>
    <property type="molecule type" value="Genomic_DNA"/>
</dbReference>
<keyword evidence="1" id="KW-0812">Transmembrane</keyword>
<name>A0AAU8N087_9GAMM</name>
<sequence>MLKHPLHSSIFFAGLAAIAWVAAGYVGHHPLALSVALLIGACYCVGAFELYRYREATVSLQRALDGLSAPPPSLGEWLERLAPGLRQAVRLRVEGERVALPAPALTPYLVGLLVLLGMLGTLLGMMVTLRGTGLALESAADLQAVRDSIAAPVAGLGFAFGTSIAGVAASAMLGLLSALCRRQRAQAVQGLDAAIATGLRGFSKAQRREDAFKLMQRQADAMPALIDRLQAAMAALEQHSQAAHERQAAAQQAFHDRTEAAYTRLAASVQASLRDSIGESVRAGSAALQPMVDATMNAIAGETRALHASVEQAVQRQADGLAAGFAATADTVTRIWSGALADQGRANDTLVRDLRQTLDGVAATFERGANGLLETVSARLEAETERTAHVWNDALQRQSSAHEELAARNREALSAATAAFQAQAAALVRGADDSHARLQASLAASDEQRLANWSQRFETLSAALDQRWQQAGEEAAERQQRICDTLARTADEISAQARTHAEGTLAEVSRLVEAASQTPKAVAELVREAQASHAELQAVLESRDEQRLAAWTGAFETMAAHLSQRWEHAGEQAADRQQAICDTLARTAEQISAQAQAHARDTIGEISRLVDAAAEAPKAAADVVAELRQKLSDSMVRDTAMLEERNRLLATLETLLDAVNHASTEQRAAVDALLAASSEALEQVGSRFSERVDAETGKLGGMAAQVSAGAAEIASLGEAFGAAVQLFGESNGQLAERLQGVENALEKSLARSDEQLGYYVAQAREVIDLSMLSQKQIIENLQQLAERSAGAEAA</sequence>
<reference evidence="3" key="1">
    <citation type="submission" date="2024-06" db="EMBL/GenBank/DDBJ databases">
        <authorList>
            <person name="Li S."/>
        </authorList>
    </citation>
    <scope>NUCLEOTIDE SEQUENCE</scope>
    <source>
        <strain evidence="3">SR10</strain>
    </source>
</reference>
<organism evidence="3">
    <name type="scientific">Lysobacter firmicutimachus</name>
    <dbReference type="NCBI Taxonomy" id="1792846"/>
    <lineage>
        <taxon>Bacteria</taxon>
        <taxon>Pseudomonadati</taxon>
        <taxon>Pseudomonadota</taxon>
        <taxon>Gammaproteobacteria</taxon>
        <taxon>Lysobacterales</taxon>
        <taxon>Lysobacteraceae</taxon>
        <taxon>Lysobacter</taxon>
    </lineage>
</organism>
<keyword evidence="1" id="KW-0472">Membrane</keyword>
<evidence type="ECO:0000256" key="1">
    <source>
        <dbReference type="SAM" id="Phobius"/>
    </source>
</evidence>
<keyword evidence="1" id="KW-1133">Transmembrane helix</keyword>
<feature type="transmembrane region" description="Helical" evidence="1">
    <location>
        <begin position="107"/>
        <end position="129"/>
    </location>
</feature>
<evidence type="ECO:0000313" key="3">
    <source>
        <dbReference type="EMBL" id="XCO76912.1"/>
    </source>
</evidence>
<feature type="domain" description="DUF802" evidence="2">
    <location>
        <begin position="376"/>
        <end position="428"/>
    </location>
</feature>
<dbReference type="RefSeq" id="WP_363800199.1">
    <property type="nucleotide sequence ID" value="NZ_CP159925.1"/>
</dbReference>
<dbReference type="InterPro" id="IPR008520">
    <property type="entry name" value="DUF802"/>
</dbReference>
<dbReference type="AlphaFoldDB" id="A0AAU8N087"/>
<evidence type="ECO:0000259" key="2">
    <source>
        <dbReference type="Pfam" id="PF05650"/>
    </source>
</evidence>
<protein>
    <submittedName>
        <fullName evidence="3">DUF802 domain-containing protein</fullName>
    </submittedName>
</protein>
<dbReference type="Pfam" id="PF05650">
    <property type="entry name" value="DUF802"/>
    <property type="match status" value="2"/>
</dbReference>
<feature type="domain" description="DUF802" evidence="2">
    <location>
        <begin position="321"/>
        <end position="373"/>
    </location>
</feature>
<proteinExistence type="predicted"/>